<evidence type="ECO:0000256" key="1">
    <source>
        <dbReference type="SAM" id="MobiDB-lite"/>
    </source>
</evidence>
<accession>A0AAN7UNC6</accession>
<name>A0AAN7UNC6_9PEZI</name>
<protein>
    <submittedName>
        <fullName evidence="2">Uncharacterized protein</fullName>
    </submittedName>
</protein>
<dbReference type="AlphaFoldDB" id="A0AAN7UNC6"/>
<feature type="compositionally biased region" description="Polar residues" evidence="1">
    <location>
        <begin position="9"/>
        <end position="20"/>
    </location>
</feature>
<proteinExistence type="predicted"/>
<comment type="caution">
    <text evidence="2">The sequence shown here is derived from an EMBL/GenBank/DDBJ whole genome shotgun (WGS) entry which is preliminary data.</text>
</comment>
<keyword evidence="3" id="KW-1185">Reference proteome</keyword>
<feature type="region of interest" description="Disordered" evidence="1">
    <location>
        <begin position="44"/>
        <end position="92"/>
    </location>
</feature>
<reference evidence="2 3" key="1">
    <citation type="submission" date="2023-10" db="EMBL/GenBank/DDBJ databases">
        <title>Draft genome sequence of Xylaria bambusicola isolate GMP-LS, the root and basal stem rot pathogen of sugarcane in Indonesia.</title>
        <authorList>
            <person name="Selvaraj P."/>
            <person name="Muralishankar V."/>
            <person name="Muruganantham S."/>
            <person name="Sp S."/>
            <person name="Haryani S."/>
            <person name="Lau K.J.X."/>
            <person name="Naqvi N.I."/>
        </authorList>
    </citation>
    <scope>NUCLEOTIDE SEQUENCE [LARGE SCALE GENOMIC DNA]</scope>
    <source>
        <strain evidence="2">GMP-LS</strain>
    </source>
</reference>
<organism evidence="2 3">
    <name type="scientific">Xylaria bambusicola</name>
    <dbReference type="NCBI Taxonomy" id="326684"/>
    <lineage>
        <taxon>Eukaryota</taxon>
        <taxon>Fungi</taxon>
        <taxon>Dikarya</taxon>
        <taxon>Ascomycota</taxon>
        <taxon>Pezizomycotina</taxon>
        <taxon>Sordariomycetes</taxon>
        <taxon>Xylariomycetidae</taxon>
        <taxon>Xylariales</taxon>
        <taxon>Xylariaceae</taxon>
        <taxon>Xylaria</taxon>
    </lineage>
</organism>
<feature type="region of interest" description="Disordered" evidence="1">
    <location>
        <begin position="1"/>
        <end position="20"/>
    </location>
</feature>
<evidence type="ECO:0000313" key="3">
    <source>
        <dbReference type="Proteomes" id="UP001305414"/>
    </source>
</evidence>
<sequence>MTARKHTSTVRAQGQNAKTQARQIMATAIRDALACPGASTITIGPSNELRRGGSATRELRSGLISGHRRRHSGSEAEEGGDDNSGFGKHSDE</sequence>
<evidence type="ECO:0000313" key="2">
    <source>
        <dbReference type="EMBL" id="KAK5636025.1"/>
    </source>
</evidence>
<gene>
    <name evidence="2" type="ORF">RRF57_011736</name>
</gene>
<dbReference type="EMBL" id="JAWHQM010000061">
    <property type="protein sequence ID" value="KAK5636025.1"/>
    <property type="molecule type" value="Genomic_DNA"/>
</dbReference>
<dbReference type="Proteomes" id="UP001305414">
    <property type="component" value="Unassembled WGS sequence"/>
</dbReference>